<evidence type="ECO:0000259" key="3">
    <source>
        <dbReference type="PROSITE" id="PS01031"/>
    </source>
</evidence>
<evidence type="ECO:0000256" key="1">
    <source>
        <dbReference type="PROSITE-ProRule" id="PRU00285"/>
    </source>
</evidence>
<dbReference type="InterPro" id="IPR007052">
    <property type="entry name" value="CS_dom"/>
</dbReference>
<dbReference type="SUPFAM" id="SSF49764">
    <property type="entry name" value="HSP20-like chaperones"/>
    <property type="match status" value="1"/>
</dbReference>
<evidence type="ECO:0000259" key="4">
    <source>
        <dbReference type="PROSITE" id="PS51203"/>
    </source>
</evidence>
<dbReference type="AlphaFoldDB" id="A0A7C3MJP6"/>
<proteinExistence type="inferred from homology"/>
<sequence length="133" mass="15614">MERKRIFTQRDDPFGGEIFRIVDCFYRESSRFSMQWGAWVPRVDVYETNDKVVVLVEIAGVKIQDIDITFHEGKLILRGTRQENYISEPEIYHRMEINFGPFERVIPLPVEVDAQNAEASYNDGFLEIVLPKK</sequence>
<dbReference type="EMBL" id="DTIN01000014">
    <property type="protein sequence ID" value="HFX13387.1"/>
    <property type="molecule type" value="Genomic_DNA"/>
</dbReference>
<dbReference type="CDD" id="cd06464">
    <property type="entry name" value="ACD_sHsps-like"/>
    <property type="match status" value="1"/>
</dbReference>
<evidence type="ECO:0000256" key="2">
    <source>
        <dbReference type="RuleBase" id="RU003616"/>
    </source>
</evidence>
<dbReference type="InterPro" id="IPR008978">
    <property type="entry name" value="HSP20-like_chaperone"/>
</dbReference>
<accession>A0A7C3MJP6</accession>
<dbReference type="PROSITE" id="PS51203">
    <property type="entry name" value="CS"/>
    <property type="match status" value="1"/>
</dbReference>
<comment type="caution">
    <text evidence="5">The sequence shown here is derived from an EMBL/GenBank/DDBJ whole genome shotgun (WGS) entry which is preliminary data.</text>
</comment>
<name>A0A7C3MJP6_DICTH</name>
<evidence type="ECO:0000313" key="5">
    <source>
        <dbReference type="EMBL" id="HFX13387.1"/>
    </source>
</evidence>
<feature type="domain" description="CS" evidence="4">
    <location>
        <begin position="38"/>
        <end position="133"/>
    </location>
</feature>
<gene>
    <name evidence="5" type="ORF">ENW00_04395</name>
</gene>
<dbReference type="Gene3D" id="2.60.40.790">
    <property type="match status" value="1"/>
</dbReference>
<protein>
    <submittedName>
        <fullName evidence="5">Hsp20/alpha crystallin family protein</fullName>
    </submittedName>
</protein>
<comment type="similarity">
    <text evidence="1 2">Belongs to the small heat shock protein (HSP20) family.</text>
</comment>
<feature type="domain" description="SHSP" evidence="3">
    <location>
        <begin position="34"/>
        <end position="133"/>
    </location>
</feature>
<reference evidence="5" key="1">
    <citation type="journal article" date="2020" name="mSystems">
        <title>Genome- and Community-Level Interaction Insights into Carbon Utilization and Element Cycling Functions of Hydrothermarchaeota in Hydrothermal Sediment.</title>
        <authorList>
            <person name="Zhou Z."/>
            <person name="Liu Y."/>
            <person name="Xu W."/>
            <person name="Pan J."/>
            <person name="Luo Z.H."/>
            <person name="Li M."/>
        </authorList>
    </citation>
    <scope>NUCLEOTIDE SEQUENCE [LARGE SCALE GENOMIC DNA]</scope>
    <source>
        <strain evidence="5">SpSt-81</strain>
    </source>
</reference>
<dbReference type="InterPro" id="IPR002068">
    <property type="entry name" value="A-crystallin/Hsp20_dom"/>
</dbReference>
<dbReference type="Pfam" id="PF00011">
    <property type="entry name" value="HSP20"/>
    <property type="match status" value="1"/>
</dbReference>
<organism evidence="5">
    <name type="scientific">Dictyoglomus thermophilum</name>
    <dbReference type="NCBI Taxonomy" id="14"/>
    <lineage>
        <taxon>Bacteria</taxon>
        <taxon>Pseudomonadati</taxon>
        <taxon>Dictyoglomota</taxon>
        <taxon>Dictyoglomia</taxon>
        <taxon>Dictyoglomales</taxon>
        <taxon>Dictyoglomaceae</taxon>
        <taxon>Dictyoglomus</taxon>
    </lineage>
</organism>
<dbReference type="PANTHER" id="PTHR11527">
    <property type="entry name" value="HEAT-SHOCK PROTEIN 20 FAMILY MEMBER"/>
    <property type="match status" value="1"/>
</dbReference>
<dbReference type="InterPro" id="IPR031107">
    <property type="entry name" value="Small_HSP"/>
</dbReference>
<dbReference type="PROSITE" id="PS01031">
    <property type="entry name" value="SHSP"/>
    <property type="match status" value="1"/>
</dbReference>